<evidence type="ECO:0000256" key="3">
    <source>
        <dbReference type="ARBA" id="ARBA00022448"/>
    </source>
</evidence>
<dbReference type="GO" id="GO:0015562">
    <property type="term" value="F:efflux transmembrane transporter activity"/>
    <property type="evidence" value="ECO:0007669"/>
    <property type="project" value="TreeGrafter"/>
</dbReference>
<dbReference type="GO" id="GO:1990281">
    <property type="term" value="C:efflux pump complex"/>
    <property type="evidence" value="ECO:0007669"/>
    <property type="project" value="TreeGrafter"/>
</dbReference>
<dbReference type="InterPro" id="IPR058626">
    <property type="entry name" value="MdtA-like_b-barrel"/>
</dbReference>
<dbReference type="AlphaFoldDB" id="A0A6N1AFC4"/>
<evidence type="ECO:0000256" key="7">
    <source>
        <dbReference type="SAM" id="Coils"/>
    </source>
</evidence>
<dbReference type="Gene3D" id="2.40.420.20">
    <property type="match status" value="1"/>
</dbReference>
<dbReference type="PANTHER" id="PTHR30469">
    <property type="entry name" value="MULTIDRUG RESISTANCE PROTEIN MDTA"/>
    <property type="match status" value="1"/>
</dbReference>
<feature type="region of interest" description="Disordered" evidence="8">
    <location>
        <begin position="33"/>
        <end position="61"/>
    </location>
</feature>
<organism evidence="13 14">
    <name type="scientific">Azospirillum oryzae</name>
    <dbReference type="NCBI Taxonomy" id="286727"/>
    <lineage>
        <taxon>Bacteria</taxon>
        <taxon>Pseudomonadati</taxon>
        <taxon>Pseudomonadota</taxon>
        <taxon>Alphaproteobacteria</taxon>
        <taxon>Rhodospirillales</taxon>
        <taxon>Azospirillaceae</taxon>
        <taxon>Azospirillum</taxon>
    </lineage>
</organism>
<dbReference type="Pfam" id="PF25967">
    <property type="entry name" value="RND-MFP_C"/>
    <property type="match status" value="1"/>
</dbReference>
<geneLocation type="plasmid" evidence="13 14">
    <name>unnamed3</name>
</geneLocation>
<dbReference type="Pfam" id="PF25944">
    <property type="entry name" value="Beta-barrel_RND"/>
    <property type="match status" value="1"/>
</dbReference>
<gene>
    <name evidence="13" type="ORF">HUE56_06695</name>
</gene>
<feature type="domain" description="Multidrug resistance protein MdtA-like barrel-sandwich hybrid" evidence="10">
    <location>
        <begin position="89"/>
        <end position="230"/>
    </location>
</feature>
<evidence type="ECO:0000259" key="9">
    <source>
        <dbReference type="Pfam" id="PF25876"/>
    </source>
</evidence>
<dbReference type="SUPFAM" id="SSF111369">
    <property type="entry name" value="HlyD-like secretion proteins"/>
    <property type="match status" value="1"/>
</dbReference>
<dbReference type="OrthoDB" id="9783047at2"/>
<dbReference type="EMBL" id="CP054617">
    <property type="protein sequence ID" value="QKS50193.1"/>
    <property type="molecule type" value="Genomic_DNA"/>
</dbReference>
<evidence type="ECO:0000256" key="4">
    <source>
        <dbReference type="ARBA" id="ARBA00022475"/>
    </source>
</evidence>
<dbReference type="Proteomes" id="UP000509702">
    <property type="component" value="Plasmid unnamed3"/>
</dbReference>
<reference evidence="13 14" key="1">
    <citation type="submission" date="2020-06" db="EMBL/GenBank/DDBJ databases">
        <title>Complete genome of Azosprillum oryzae KACC14407.</title>
        <authorList>
            <person name="Kim M."/>
            <person name="Park Y.-J."/>
            <person name="Shin J.-H."/>
        </authorList>
    </citation>
    <scope>NUCLEOTIDE SEQUENCE [LARGE SCALE GENOMIC DNA]</scope>
    <source>
        <strain evidence="13 14">KACC 14407</strain>
        <plasmid evidence="13 14">unnamed3</plasmid>
    </source>
</reference>
<feature type="coiled-coil region" evidence="7">
    <location>
        <begin position="128"/>
        <end position="193"/>
    </location>
</feature>
<dbReference type="Gene3D" id="2.40.30.170">
    <property type="match status" value="1"/>
</dbReference>
<evidence type="ECO:0000256" key="5">
    <source>
        <dbReference type="ARBA" id="ARBA00022519"/>
    </source>
</evidence>
<keyword evidence="5" id="KW-0997">Cell inner membrane</keyword>
<dbReference type="KEGG" id="aoz:HUE56_06695"/>
<name>A0A6N1AFC4_9PROT</name>
<sequence>MTIRWKPVVTGVVLAGLVGGVGYAVQQKLAPPAAKQSTGAGGPPPGPPGAPPGGPGGGRNSVVAVQAGTVAREDVPIWFDGIGTVQAFNTVTVRARVDGELQRVSLQEGQLVKTGDLLATIDSRPLQAQLAQAEAKKAQDEAQLANARRDLERNMNLKEFASRQTVDTQRALVAQYEAQIRADEAAIEAVRVQLNYTTITAPISGRIGLRNVDQGNVVRASDQSGIATITQIQPIAVIFTLPEKQLQAVLAAQAQGPVTVEAQDREGRRVLDTGKLSVVDNLIDTGTGTIRLKAEIPNDPQKLWPGQFVNVRLLSAVRRGATTVPATVVQRGPQGTYAYVIKDDLTVEQRPIKVARQEETKAIIDEGLTPGERVVVDGQYRLQPGSKIRIVEPIASAAPVGAAPATPAPESAPAGKTQDPAAREERRRERQQQRENNGAPPAPGNAPGPAAPREGRQPS</sequence>
<feature type="compositionally biased region" description="Basic and acidic residues" evidence="8">
    <location>
        <begin position="421"/>
        <end position="433"/>
    </location>
</feature>
<feature type="compositionally biased region" description="Low complexity" evidence="8">
    <location>
        <begin position="400"/>
        <end position="414"/>
    </location>
</feature>
<dbReference type="Pfam" id="PF25917">
    <property type="entry name" value="BSH_RND"/>
    <property type="match status" value="1"/>
</dbReference>
<proteinExistence type="inferred from homology"/>
<dbReference type="Gene3D" id="1.10.287.470">
    <property type="entry name" value="Helix hairpin bin"/>
    <property type="match status" value="1"/>
</dbReference>
<feature type="compositionally biased region" description="Pro residues" evidence="8">
    <location>
        <begin position="440"/>
        <end position="450"/>
    </location>
</feature>
<keyword evidence="4" id="KW-1003">Cell membrane</keyword>
<feature type="domain" description="Multidrug resistance protein MdtA-like alpha-helical hairpin" evidence="9">
    <location>
        <begin position="129"/>
        <end position="197"/>
    </location>
</feature>
<feature type="region of interest" description="Disordered" evidence="8">
    <location>
        <begin position="400"/>
        <end position="459"/>
    </location>
</feature>
<evidence type="ECO:0000259" key="12">
    <source>
        <dbReference type="Pfam" id="PF25967"/>
    </source>
</evidence>
<evidence type="ECO:0000256" key="8">
    <source>
        <dbReference type="SAM" id="MobiDB-lite"/>
    </source>
</evidence>
<evidence type="ECO:0000256" key="1">
    <source>
        <dbReference type="ARBA" id="ARBA00004236"/>
    </source>
</evidence>
<evidence type="ECO:0000313" key="13">
    <source>
        <dbReference type="EMBL" id="QKS50193.1"/>
    </source>
</evidence>
<feature type="domain" description="Multidrug resistance protein MdtA-like C-terminal permuted SH3" evidence="12">
    <location>
        <begin position="321"/>
        <end position="378"/>
    </location>
</feature>
<keyword evidence="3" id="KW-0813">Transport</keyword>
<dbReference type="Pfam" id="PF25876">
    <property type="entry name" value="HH_MFP_RND"/>
    <property type="match status" value="1"/>
</dbReference>
<feature type="compositionally biased region" description="Pro residues" evidence="8">
    <location>
        <begin position="42"/>
        <end position="54"/>
    </location>
</feature>
<dbReference type="RefSeq" id="WP_149198984.1">
    <property type="nucleotide sequence ID" value="NZ_BSOV01000108.1"/>
</dbReference>
<keyword evidence="13" id="KW-0614">Plasmid</keyword>
<keyword evidence="6" id="KW-0472">Membrane</keyword>
<protein>
    <submittedName>
        <fullName evidence="13">Efflux RND transporter periplasmic adaptor subunit</fullName>
    </submittedName>
</protein>
<evidence type="ECO:0000259" key="10">
    <source>
        <dbReference type="Pfam" id="PF25917"/>
    </source>
</evidence>
<dbReference type="GO" id="GO:0030313">
    <property type="term" value="C:cell envelope"/>
    <property type="evidence" value="ECO:0007669"/>
    <property type="project" value="UniProtKB-SubCell"/>
</dbReference>
<evidence type="ECO:0000313" key="14">
    <source>
        <dbReference type="Proteomes" id="UP000509702"/>
    </source>
</evidence>
<dbReference type="InterPro" id="IPR058625">
    <property type="entry name" value="MdtA-like_BSH"/>
</dbReference>
<evidence type="ECO:0000259" key="11">
    <source>
        <dbReference type="Pfam" id="PF25944"/>
    </source>
</evidence>
<feature type="domain" description="Multidrug resistance protein MdtA-like beta-barrel" evidence="11">
    <location>
        <begin position="234"/>
        <end position="314"/>
    </location>
</feature>
<dbReference type="InterPro" id="IPR006143">
    <property type="entry name" value="RND_pump_MFP"/>
</dbReference>
<dbReference type="Gene3D" id="2.40.50.100">
    <property type="match status" value="1"/>
</dbReference>
<dbReference type="InterPro" id="IPR058624">
    <property type="entry name" value="MdtA-like_HH"/>
</dbReference>
<dbReference type="PANTHER" id="PTHR30469:SF12">
    <property type="entry name" value="MULTIDRUG RESISTANCE PROTEIN MDTA"/>
    <property type="match status" value="1"/>
</dbReference>
<evidence type="ECO:0000256" key="2">
    <source>
        <dbReference type="ARBA" id="ARBA00009477"/>
    </source>
</evidence>
<dbReference type="NCBIfam" id="TIGR01730">
    <property type="entry name" value="RND_mfp"/>
    <property type="match status" value="1"/>
</dbReference>
<keyword evidence="7" id="KW-0175">Coiled coil</keyword>
<keyword evidence="14" id="KW-1185">Reference proteome</keyword>
<accession>A0A6N1AFC4</accession>
<evidence type="ECO:0000256" key="6">
    <source>
        <dbReference type="ARBA" id="ARBA00023136"/>
    </source>
</evidence>
<comment type="similarity">
    <text evidence="2">Belongs to the membrane fusion protein (MFP) (TC 8.A.1) family.</text>
</comment>
<dbReference type="InterPro" id="IPR058627">
    <property type="entry name" value="MdtA-like_C"/>
</dbReference>
<dbReference type="FunFam" id="2.40.420.20:FF:000001">
    <property type="entry name" value="Efflux RND transporter periplasmic adaptor subunit"/>
    <property type="match status" value="1"/>
</dbReference>
<comment type="subcellular location">
    <subcellularLocation>
        <location evidence="1">Cell membrane</location>
    </subcellularLocation>
</comment>